<accession>A0A0J9X622</accession>
<dbReference type="GO" id="GO:0005634">
    <property type="term" value="C:nucleus"/>
    <property type="evidence" value="ECO:0007669"/>
    <property type="project" value="UniProtKB-SubCell"/>
</dbReference>
<dbReference type="EMBL" id="CCBN010000003">
    <property type="protein sequence ID" value="CDO52589.1"/>
    <property type="molecule type" value="Genomic_DNA"/>
</dbReference>
<dbReference type="GO" id="GO:0000939">
    <property type="term" value="C:inner kinetochore"/>
    <property type="evidence" value="ECO:0007669"/>
    <property type="project" value="TreeGrafter"/>
</dbReference>
<comment type="subcellular location">
    <subcellularLocation>
        <location evidence="2">Chromosome</location>
        <location evidence="2">Centromere</location>
    </subcellularLocation>
    <subcellularLocation>
        <location evidence="1">Nucleus</location>
    </subcellularLocation>
</comment>
<sequence>MLTETQEIHEKIKTAVDDILAYKPGNASQDLLKEPYDVLGTHAPLHGLDILDIEKLIGFIIDPSCRIPLAARTCIVRDFLFPRSKVSNKAVMLILGRFTTTTYTPILLFQQLLKWLVIVYEFLEDSLIVSKLYASLLTKISYETTRQWVCHLLYLATTQALAKPWRAKFLIEEYSKYPNSIYLVGLLKHYKEYNPALVSGFLPIIKPTVFQHPNESMATSIREIYARSSTLPAASQMNSTKFKKEPISRKRPHSIMSSNATIISALLPDNQPNLGVETITSIPQFIQRFHKLEFPLQMSYIVNDTGMLSRLLLYKNDSSAWSRFNSWLLQSLVSTRPAFNIFLLEKIVSFVTYSKELPASVESYLCDELKTWDGKQSRHLILHLLSYLPIQSAEEISETLLGPLKRIVETEADLATYIAINEFLLKLLKNWKSWVLAKDETVAEVSIKEQCRSIRIVSAFVDHYGLVALEMFPNNIELSFSVLDFFEELTRFPKHEKFPIVITMSNELCYYLILSGSAANLSRVCGIVTLTRPLHLNAGRDLVFDQSTMFQSVVLDICNGVWLNKAFDLTKSPSSFSGIQRFTIEPELVENLREAAADRGLNINTLLSLSSSTLFCRRAAVYMRQLEKKQGVVQLLREPPWYISLKQNAAKGGIPLGFSDFRVSFLDELDREGFHGLHDLLYSSMKRLMELQKKK</sequence>
<dbReference type="Pfam" id="PF07778">
    <property type="entry name" value="CENP-I"/>
    <property type="match status" value="1"/>
</dbReference>
<keyword evidence="8" id="KW-1185">Reference proteome</keyword>
<proteinExistence type="inferred from homology"/>
<evidence type="ECO:0000313" key="7">
    <source>
        <dbReference type="EMBL" id="CDO52589.1"/>
    </source>
</evidence>
<comment type="similarity">
    <text evidence="3">Belongs to the CENP-I/CTF3 family.</text>
</comment>
<dbReference type="PANTHER" id="PTHR48208:SF2">
    <property type="entry name" value="CENTROMERE PROTEIN I"/>
    <property type="match status" value="1"/>
</dbReference>
<comment type="caution">
    <text evidence="7">The sequence shown here is derived from an EMBL/GenBank/DDBJ whole genome shotgun (WGS) entry which is preliminary data.</text>
</comment>
<keyword evidence="4" id="KW-0158">Chromosome</keyword>
<dbReference type="GO" id="GO:0034080">
    <property type="term" value="P:CENP-A containing chromatin assembly"/>
    <property type="evidence" value="ECO:0007669"/>
    <property type="project" value="TreeGrafter"/>
</dbReference>
<evidence type="ECO:0008006" key="9">
    <source>
        <dbReference type="Google" id="ProtNLM"/>
    </source>
</evidence>
<gene>
    <name evidence="7" type="ORF">BN980_GECA03s04256g</name>
</gene>
<evidence type="ECO:0000256" key="2">
    <source>
        <dbReference type="ARBA" id="ARBA00004584"/>
    </source>
</evidence>
<evidence type="ECO:0000256" key="4">
    <source>
        <dbReference type="ARBA" id="ARBA00022454"/>
    </source>
</evidence>
<evidence type="ECO:0000256" key="1">
    <source>
        <dbReference type="ARBA" id="ARBA00004123"/>
    </source>
</evidence>
<keyword evidence="5" id="KW-0539">Nucleus</keyword>
<evidence type="ECO:0000256" key="5">
    <source>
        <dbReference type="ARBA" id="ARBA00023242"/>
    </source>
</evidence>
<dbReference type="STRING" id="1173061.A0A0J9X622"/>
<reference evidence="7" key="1">
    <citation type="submission" date="2014-03" db="EMBL/GenBank/DDBJ databases">
        <authorList>
            <person name="Casaregola S."/>
        </authorList>
    </citation>
    <scope>NUCLEOTIDE SEQUENCE [LARGE SCALE GENOMIC DNA]</scope>
    <source>
        <strain evidence="7">CLIB 918</strain>
    </source>
</reference>
<dbReference type="AlphaFoldDB" id="A0A0J9X622"/>
<dbReference type="InterPro" id="IPR012485">
    <property type="entry name" value="CENP-I"/>
</dbReference>
<dbReference type="PANTHER" id="PTHR48208">
    <property type="entry name" value="CENTROMERE PROTEIN I"/>
    <property type="match status" value="1"/>
</dbReference>
<dbReference type="GO" id="GO:0000070">
    <property type="term" value="P:mitotic sister chromatid segregation"/>
    <property type="evidence" value="ECO:0007669"/>
    <property type="project" value="TreeGrafter"/>
</dbReference>
<keyword evidence="6" id="KW-0137">Centromere</keyword>
<dbReference type="Proteomes" id="UP000242525">
    <property type="component" value="Unassembled WGS sequence"/>
</dbReference>
<protein>
    <recommendedName>
        <fullName evidence="9">Centromere protein I</fullName>
    </recommendedName>
</protein>
<evidence type="ECO:0000256" key="3">
    <source>
        <dbReference type="ARBA" id="ARBA00005470"/>
    </source>
</evidence>
<name>A0A0J9X622_GEOCN</name>
<organism evidence="7 8">
    <name type="scientific">Geotrichum candidum</name>
    <name type="common">Oospora lactis</name>
    <name type="synonym">Dipodascus geotrichum</name>
    <dbReference type="NCBI Taxonomy" id="1173061"/>
    <lineage>
        <taxon>Eukaryota</taxon>
        <taxon>Fungi</taxon>
        <taxon>Dikarya</taxon>
        <taxon>Ascomycota</taxon>
        <taxon>Saccharomycotina</taxon>
        <taxon>Dipodascomycetes</taxon>
        <taxon>Dipodascales</taxon>
        <taxon>Dipodascaceae</taxon>
        <taxon>Geotrichum</taxon>
    </lineage>
</organism>
<evidence type="ECO:0000256" key="6">
    <source>
        <dbReference type="ARBA" id="ARBA00023328"/>
    </source>
</evidence>
<dbReference type="CDD" id="cd22647">
    <property type="entry name" value="CTF3_NTD_HEAT"/>
    <property type="match status" value="1"/>
</dbReference>
<evidence type="ECO:0000313" key="8">
    <source>
        <dbReference type="Proteomes" id="UP000242525"/>
    </source>
</evidence>
<dbReference type="OrthoDB" id="6347512at2759"/>